<reference evidence="4 5" key="1">
    <citation type="submission" date="2021-07" db="EMBL/GenBank/DDBJ databases">
        <title>Whole Genome Sequence of Nocardia Iowensis.</title>
        <authorList>
            <person name="Lamm A."/>
            <person name="Collins-Fairclough A.M."/>
            <person name="Bunk B."/>
            <person name="Sproer C."/>
        </authorList>
    </citation>
    <scope>NUCLEOTIDE SEQUENCE [LARGE SCALE GENOMIC DNA]</scope>
    <source>
        <strain evidence="4 5">NRRL 5646</strain>
    </source>
</reference>
<accession>A0ABX8RK64</accession>
<feature type="compositionally biased region" description="Low complexity" evidence="1">
    <location>
        <begin position="264"/>
        <end position="278"/>
    </location>
</feature>
<gene>
    <name evidence="4" type="ORF">KV110_31970</name>
</gene>
<feature type="compositionally biased region" description="Low complexity" evidence="1">
    <location>
        <begin position="192"/>
        <end position="253"/>
    </location>
</feature>
<dbReference type="EMBL" id="CP078145">
    <property type="protein sequence ID" value="QXN90022.1"/>
    <property type="molecule type" value="Genomic_DNA"/>
</dbReference>
<proteinExistence type="predicted"/>
<evidence type="ECO:0000256" key="2">
    <source>
        <dbReference type="SAM" id="SignalP"/>
    </source>
</evidence>
<dbReference type="CDD" id="cd05379">
    <property type="entry name" value="CAP_bacterial"/>
    <property type="match status" value="1"/>
</dbReference>
<dbReference type="PANTHER" id="PTHR31157">
    <property type="entry name" value="SCP DOMAIN-CONTAINING PROTEIN"/>
    <property type="match status" value="1"/>
</dbReference>
<dbReference type="PANTHER" id="PTHR31157:SF1">
    <property type="entry name" value="SCP DOMAIN-CONTAINING PROTEIN"/>
    <property type="match status" value="1"/>
</dbReference>
<feature type="compositionally biased region" description="Polar residues" evidence="1">
    <location>
        <begin position="143"/>
        <end position="157"/>
    </location>
</feature>
<dbReference type="Proteomes" id="UP000694257">
    <property type="component" value="Chromosome"/>
</dbReference>
<evidence type="ECO:0000259" key="3">
    <source>
        <dbReference type="Pfam" id="PF00188"/>
    </source>
</evidence>
<dbReference type="RefSeq" id="WP_218470894.1">
    <property type="nucleotide sequence ID" value="NZ_BAABJN010000006.1"/>
</dbReference>
<feature type="compositionally biased region" description="Basic and acidic residues" evidence="1">
    <location>
        <begin position="158"/>
        <end position="175"/>
    </location>
</feature>
<name>A0ABX8RK64_NOCIO</name>
<evidence type="ECO:0000313" key="5">
    <source>
        <dbReference type="Proteomes" id="UP000694257"/>
    </source>
</evidence>
<feature type="chain" id="PRO_5045620158" description="SCP domain-containing protein" evidence="2">
    <location>
        <begin position="27"/>
        <end position="333"/>
    </location>
</feature>
<feature type="region of interest" description="Disordered" evidence="1">
    <location>
        <begin position="143"/>
        <end position="320"/>
    </location>
</feature>
<keyword evidence="5" id="KW-1185">Reference proteome</keyword>
<feature type="signal peptide" evidence="2">
    <location>
        <begin position="1"/>
        <end position="26"/>
    </location>
</feature>
<dbReference type="Pfam" id="PF00188">
    <property type="entry name" value="CAP"/>
    <property type="match status" value="1"/>
</dbReference>
<evidence type="ECO:0000313" key="4">
    <source>
        <dbReference type="EMBL" id="QXN90022.1"/>
    </source>
</evidence>
<evidence type="ECO:0000256" key="1">
    <source>
        <dbReference type="SAM" id="MobiDB-lite"/>
    </source>
</evidence>
<sequence length="333" mass="34120">MLTFSTAVGVSAFALCAVAGAPAAQAAPSGQSAADAVVSLTNNERAKAGCPALKADSQLTEAAQAHTEDMAAGGFLDHNSSKGDPGDRIRAAGYRAQTWAENIAEGQRSPSEVVDAWMNSSGHRANILNCGLRDIGVGYAKSGNGTPYWTQDFGTSNRKGDADKPGGGKPADDGAGKPGAGKPSDGGDKPSGDGSPSDPWGDGSDGAPDNGDNSPWDPWGDGSDSPSDNGGDSWDPWGDGSDNGDSSWDPWGDNTDSAPGDGGNSWDPWGDSSWDPWGTADSGNGADSSWDPWSNGFDSPSNNGGDSSWDPWSNGFDAPVNDFFRKLVGQGRW</sequence>
<protein>
    <recommendedName>
        <fullName evidence="3">SCP domain-containing protein</fullName>
    </recommendedName>
</protein>
<organism evidence="4 5">
    <name type="scientific">Nocardia iowensis</name>
    <dbReference type="NCBI Taxonomy" id="204891"/>
    <lineage>
        <taxon>Bacteria</taxon>
        <taxon>Bacillati</taxon>
        <taxon>Actinomycetota</taxon>
        <taxon>Actinomycetes</taxon>
        <taxon>Mycobacteriales</taxon>
        <taxon>Nocardiaceae</taxon>
        <taxon>Nocardia</taxon>
    </lineage>
</organism>
<feature type="compositionally biased region" description="Polar residues" evidence="1">
    <location>
        <begin position="296"/>
        <end position="306"/>
    </location>
</feature>
<dbReference type="InterPro" id="IPR014044">
    <property type="entry name" value="CAP_dom"/>
</dbReference>
<feature type="domain" description="SCP" evidence="3">
    <location>
        <begin position="39"/>
        <end position="153"/>
    </location>
</feature>
<keyword evidence="2" id="KW-0732">Signal</keyword>